<dbReference type="eggNOG" id="KOG1051">
    <property type="taxonomic scope" value="Eukaryota"/>
</dbReference>
<name>A0A0E0IBB6_ORYNI</name>
<dbReference type="InterPro" id="IPR036628">
    <property type="entry name" value="Clp_N_dom_sf"/>
</dbReference>
<dbReference type="Proteomes" id="UP000006591">
    <property type="component" value="Chromosome 8"/>
</dbReference>
<accession>A0A0E0IBB6</accession>
<feature type="compositionally biased region" description="Acidic residues" evidence="4">
    <location>
        <begin position="737"/>
        <end position="751"/>
    </location>
</feature>
<dbReference type="Pfam" id="PF23569">
    <property type="entry name" value="NBD_SMAX1"/>
    <property type="match status" value="1"/>
</dbReference>
<dbReference type="Gene3D" id="1.10.1780.10">
    <property type="entry name" value="Clp, N-terminal domain"/>
    <property type="match status" value="1"/>
</dbReference>
<dbReference type="AlphaFoldDB" id="A0A0E0IBB6"/>
<dbReference type="PANTHER" id="PTHR43572:SF44">
    <property type="entry name" value="OS02G0464900 PROTEIN"/>
    <property type="match status" value="1"/>
</dbReference>
<dbReference type="OMA" id="TNAMADC"/>
<organism evidence="6">
    <name type="scientific">Oryza nivara</name>
    <name type="common">Indian wild rice</name>
    <name type="synonym">Oryza sativa f. spontanea</name>
    <dbReference type="NCBI Taxonomy" id="4536"/>
    <lineage>
        <taxon>Eukaryota</taxon>
        <taxon>Viridiplantae</taxon>
        <taxon>Streptophyta</taxon>
        <taxon>Embryophyta</taxon>
        <taxon>Tracheophyta</taxon>
        <taxon>Spermatophyta</taxon>
        <taxon>Magnoliopsida</taxon>
        <taxon>Liliopsida</taxon>
        <taxon>Poales</taxon>
        <taxon>Poaceae</taxon>
        <taxon>BOP clade</taxon>
        <taxon>Oryzoideae</taxon>
        <taxon>Oryzeae</taxon>
        <taxon>Oryzinae</taxon>
        <taxon>Oryza</taxon>
    </lineage>
</organism>
<dbReference type="PANTHER" id="PTHR43572">
    <property type="entry name" value="CHAPERONE PROTEIN CLPD, CHLOROPLASTIC"/>
    <property type="match status" value="1"/>
</dbReference>
<proteinExistence type="inferred from homology"/>
<evidence type="ECO:0000256" key="2">
    <source>
        <dbReference type="ARBA" id="ARBA00022737"/>
    </source>
</evidence>
<reference evidence="6" key="2">
    <citation type="submission" date="2018-04" db="EMBL/GenBank/DDBJ databases">
        <title>OnivRS2 (Oryza nivara Reference Sequence Version 2).</title>
        <authorList>
            <person name="Zhang J."/>
            <person name="Kudrna D."/>
            <person name="Lee S."/>
            <person name="Talag J."/>
            <person name="Rajasekar S."/>
            <person name="Welchert J."/>
            <person name="Hsing Y.-I."/>
            <person name="Wing R.A."/>
        </authorList>
    </citation>
    <scope>NUCLEOTIDE SEQUENCE [LARGE SCALE GENOMIC DNA]</scope>
    <source>
        <strain evidence="6">SL10</strain>
    </source>
</reference>
<dbReference type="InterPro" id="IPR027417">
    <property type="entry name" value="P-loop_NTPase"/>
</dbReference>
<comment type="similarity">
    <text evidence="1">Belongs to the ClpA/ClpB family.</text>
</comment>
<feature type="region of interest" description="Disordered" evidence="4">
    <location>
        <begin position="710"/>
        <end position="778"/>
    </location>
</feature>
<dbReference type="InterPro" id="IPR058680">
    <property type="entry name" value="NBD_SMAX1-like"/>
</dbReference>
<evidence type="ECO:0000259" key="5">
    <source>
        <dbReference type="PROSITE" id="PS51903"/>
    </source>
</evidence>
<sequence>MRAGGYTVHQALSADAAAVLKLALALARRRGHAQLTPLHVAFTLLRSSSSSSSSSSPSDPPPFACSGGEPSCCAHGLLRRACVRAHPAVAACAPAAAAASHPLRCRALELCFNVALNRLPATNAMADCGRACSPASSLVPPDPTLSNALVAALKRAQANQRRGCIELQSLQPPQHALQPQQQPLLAIKVELDQLIISILDDPSVSRVMREAGFSSAAVKSTLEEGGAMLPSLGGHHVCYSSSSPEPHIDLDAHAASGGGAPWPAQFLHRPDTGSSCKEEDVRAILEVMVRKQWARPNPVVVGDSVSVAEASVAELMRRLETGDVPGELRGAHVLRLHLSRVHLRLMTRADVDAQVAELRRTANSIVVDAKAAGLVIYVGDVRWAVDDDDHHHHHALAEYSAPEDHMVAELARLMSELRAASRGRAWLVAAASYQTYVRCQQRRRRRRAPSLEATWSLQAVVVPAGAGADAGTGLSLGRRAPPAPPPSRVAEDDQIAKLGEIPTLDLALGGDDGGVPALCAECADGYEKEASQVRAKADGTTLALTYFPGWPHANEPQTSHKAELMELRRKWGILCQRVHSRSHNDQASVPSPMPWWCRPSSVSRDGEARTELNPSSAGLRLSFGTPGDHDRSESVDERGADTTLSLLPPDSAAAATTWQDTRGRWSEGGGGGADGEMMTVNGLDATVDAVSIRRVWLEQLLLSGDLKRKAEKGRLSGEPKPRRRGGVSLDLNVCAAADDDDDGGDSEEEVAPSDLTNEGGCDGGGEPGRLDDSLDSHE</sequence>
<evidence type="ECO:0000256" key="1">
    <source>
        <dbReference type="ARBA" id="ARBA00008675"/>
    </source>
</evidence>
<feature type="compositionally biased region" description="Basic and acidic residues" evidence="4">
    <location>
        <begin position="627"/>
        <end position="640"/>
    </location>
</feature>
<evidence type="ECO:0000313" key="7">
    <source>
        <dbReference type="Proteomes" id="UP000006591"/>
    </source>
</evidence>
<dbReference type="EnsemblPlants" id="ONIVA08G14130.1">
    <property type="protein sequence ID" value="ONIVA08G14130.1"/>
    <property type="gene ID" value="ONIVA08G14130"/>
</dbReference>
<feature type="compositionally biased region" description="Basic and acidic residues" evidence="4">
    <location>
        <begin position="768"/>
        <end position="778"/>
    </location>
</feature>
<dbReference type="PROSITE" id="PS51903">
    <property type="entry name" value="CLP_R"/>
    <property type="match status" value="1"/>
</dbReference>
<evidence type="ECO:0000256" key="4">
    <source>
        <dbReference type="SAM" id="MobiDB-lite"/>
    </source>
</evidence>
<keyword evidence="7" id="KW-1185">Reference proteome</keyword>
<feature type="compositionally biased region" description="Low complexity" evidence="4">
    <location>
        <begin position="643"/>
        <end position="657"/>
    </location>
</feature>
<reference evidence="6" key="1">
    <citation type="submission" date="2015-04" db="UniProtKB">
        <authorList>
            <consortium name="EnsemblPlants"/>
        </authorList>
    </citation>
    <scope>IDENTIFICATION</scope>
    <source>
        <strain evidence="6">SL10</strain>
    </source>
</reference>
<keyword evidence="2 3" id="KW-0677">Repeat</keyword>
<feature type="compositionally biased region" description="Basic and acidic residues" evidence="4">
    <location>
        <begin position="710"/>
        <end position="720"/>
    </location>
</feature>
<dbReference type="InterPro" id="IPR051650">
    <property type="entry name" value="SL_signaling_regulator"/>
</dbReference>
<feature type="domain" description="Clp R" evidence="5">
    <location>
        <begin position="8"/>
        <end position="231"/>
    </location>
</feature>
<evidence type="ECO:0000256" key="3">
    <source>
        <dbReference type="PROSITE-ProRule" id="PRU01251"/>
    </source>
</evidence>
<dbReference type="InterPro" id="IPR004176">
    <property type="entry name" value="Clp_R_N"/>
</dbReference>
<evidence type="ECO:0000313" key="6">
    <source>
        <dbReference type="EnsemblPlants" id="ONIVA08G14130.1"/>
    </source>
</evidence>
<dbReference type="HOGENOM" id="CLU_006575_2_0_1"/>
<dbReference type="Gene3D" id="3.40.50.300">
    <property type="entry name" value="P-loop containing nucleotide triphosphate hydrolases"/>
    <property type="match status" value="1"/>
</dbReference>
<dbReference type="STRING" id="4536.A0A0E0IBB6"/>
<protein>
    <recommendedName>
        <fullName evidence="5">Clp R domain-containing protein</fullName>
    </recommendedName>
</protein>
<dbReference type="Gramene" id="ONIVA08G14130.1">
    <property type="protein sequence ID" value="ONIVA08G14130.1"/>
    <property type="gene ID" value="ONIVA08G14130"/>
</dbReference>
<feature type="region of interest" description="Disordered" evidence="4">
    <location>
        <begin position="583"/>
        <end position="677"/>
    </location>
</feature>